<accession>A6VL64</accession>
<comment type="subcellular location">
    <subcellularLocation>
        <location evidence="1">Cell membrane</location>
        <topology evidence="1">Multi-pass membrane protein</topology>
    </subcellularLocation>
</comment>
<dbReference type="Pfam" id="PF03899">
    <property type="entry name" value="ATP-synt_I"/>
    <property type="match status" value="1"/>
</dbReference>
<feature type="transmembrane region" description="Helical" evidence="6">
    <location>
        <begin position="73"/>
        <end position="96"/>
    </location>
</feature>
<dbReference type="NCBIfam" id="NF004763">
    <property type="entry name" value="PRK06099.1"/>
    <property type="match status" value="1"/>
</dbReference>
<keyword evidence="5 6" id="KW-0472">Membrane</keyword>
<name>A6VL64_ACTSZ</name>
<evidence type="ECO:0000256" key="5">
    <source>
        <dbReference type="ARBA" id="ARBA00023136"/>
    </source>
</evidence>
<reference evidence="8" key="1">
    <citation type="journal article" date="2010" name="BMC Genomics">
        <title>A genomic perspective on the potential of Actinobacillus succinogenes for industrial succinate production.</title>
        <authorList>
            <person name="McKinlay J.B."/>
            <person name="Laivenieks M."/>
            <person name="Schindler B.D."/>
            <person name="McKinlay A.A."/>
            <person name="Siddaramappa S."/>
            <person name="Challacombe J.F."/>
            <person name="Lowry S.R."/>
            <person name="Clum A."/>
            <person name="Lapidus A.L."/>
            <person name="Burkhart K.B."/>
            <person name="Harkins V."/>
            <person name="Vieille C."/>
        </authorList>
    </citation>
    <scope>NUCLEOTIDE SEQUENCE [LARGE SCALE GENOMIC DNA]</scope>
    <source>
        <strain evidence="8">ATCC 55618 / DSM 22257 / CCUG 43843 / 130Z</strain>
    </source>
</reference>
<keyword evidence="3 6" id="KW-0812">Transmembrane</keyword>
<feature type="transmembrane region" description="Helical" evidence="6">
    <location>
        <begin position="41"/>
        <end position="61"/>
    </location>
</feature>
<dbReference type="EMBL" id="CP000746">
    <property type="protein sequence ID" value="ABR73711.1"/>
    <property type="molecule type" value="Genomic_DNA"/>
</dbReference>
<feature type="transmembrane region" description="Helical" evidence="6">
    <location>
        <begin position="16"/>
        <end position="35"/>
    </location>
</feature>
<keyword evidence="8" id="KW-1185">Reference proteome</keyword>
<evidence type="ECO:0000256" key="3">
    <source>
        <dbReference type="ARBA" id="ARBA00022692"/>
    </source>
</evidence>
<sequence length="127" mass="14529">MSFVVNQAKRHYRKALWIESGIILLVTLLVLVANFDATLSLLTGLLSGFLPYCLFVYWLFFRYSPKNQSKMTALYCGEGLKWLATIVLIAASFKLITNLNVLAFFIGYIMMLIFNNLIPFVFSKVKN</sequence>
<gene>
    <name evidence="7" type="ordered locus">Asuc_0333</name>
</gene>
<dbReference type="OrthoDB" id="5771248at2"/>
<proteinExistence type="predicted"/>
<evidence type="ECO:0000256" key="1">
    <source>
        <dbReference type="ARBA" id="ARBA00004651"/>
    </source>
</evidence>
<dbReference type="AlphaFoldDB" id="A6VL64"/>
<evidence type="ECO:0000256" key="4">
    <source>
        <dbReference type="ARBA" id="ARBA00022989"/>
    </source>
</evidence>
<dbReference type="InterPro" id="IPR005598">
    <property type="entry name" value="ATP_synth_I"/>
</dbReference>
<evidence type="ECO:0000313" key="7">
    <source>
        <dbReference type="EMBL" id="ABR73711.1"/>
    </source>
</evidence>
<evidence type="ECO:0000313" key="8">
    <source>
        <dbReference type="Proteomes" id="UP000001114"/>
    </source>
</evidence>
<dbReference type="eggNOG" id="COG3312">
    <property type="taxonomic scope" value="Bacteria"/>
</dbReference>
<organism evidence="7 8">
    <name type="scientific">Actinobacillus succinogenes (strain ATCC 55618 / DSM 22257 / CCUG 43843 / 130Z)</name>
    <dbReference type="NCBI Taxonomy" id="339671"/>
    <lineage>
        <taxon>Bacteria</taxon>
        <taxon>Pseudomonadati</taxon>
        <taxon>Pseudomonadota</taxon>
        <taxon>Gammaproteobacteria</taxon>
        <taxon>Pasteurellales</taxon>
        <taxon>Pasteurellaceae</taxon>
        <taxon>Actinobacillus</taxon>
    </lineage>
</organism>
<keyword evidence="2" id="KW-1003">Cell membrane</keyword>
<dbReference type="KEGG" id="asu:Asuc_0333"/>
<feature type="transmembrane region" description="Helical" evidence="6">
    <location>
        <begin position="102"/>
        <end position="122"/>
    </location>
</feature>
<dbReference type="STRING" id="339671.Asuc_0333"/>
<evidence type="ECO:0000256" key="6">
    <source>
        <dbReference type="SAM" id="Phobius"/>
    </source>
</evidence>
<keyword evidence="4 6" id="KW-1133">Transmembrane helix</keyword>
<protein>
    <submittedName>
        <fullName evidence="7">ATP synthase protein I</fullName>
    </submittedName>
</protein>
<dbReference type="HOGENOM" id="CLU_121415_4_0_6"/>
<evidence type="ECO:0000256" key="2">
    <source>
        <dbReference type="ARBA" id="ARBA00022475"/>
    </source>
</evidence>
<dbReference type="Proteomes" id="UP000001114">
    <property type="component" value="Chromosome"/>
</dbReference>
<dbReference type="GO" id="GO:0005886">
    <property type="term" value="C:plasma membrane"/>
    <property type="evidence" value="ECO:0007669"/>
    <property type="project" value="UniProtKB-SubCell"/>
</dbReference>
<dbReference type="RefSeq" id="WP_011978986.1">
    <property type="nucleotide sequence ID" value="NC_009655.1"/>
</dbReference>